<evidence type="ECO:0000313" key="1">
    <source>
        <dbReference type="EMBL" id="EDM11530.1"/>
    </source>
</evidence>
<dbReference type="Proteomes" id="UP000234681">
    <property type="component" value="Chromosome 5"/>
</dbReference>
<sequence length="60" mass="6536">MPTLGKSFSCEVTGNNAFELPQAGSQSLIVKHLERFAAAGECRGLWARSAWQQSVPWQAS</sequence>
<dbReference type="EMBL" id="CH473984">
    <property type="protein sequence ID" value="EDM11530.1"/>
    <property type="molecule type" value="Genomic_DNA"/>
</dbReference>
<gene>
    <name evidence="1" type="ORF">rCG_30496</name>
</gene>
<accession>A6JFD4</accession>
<evidence type="ECO:0000313" key="2">
    <source>
        <dbReference type="Proteomes" id="UP000234681"/>
    </source>
</evidence>
<reference evidence="2" key="1">
    <citation type="submission" date="2005-09" db="EMBL/GenBank/DDBJ databases">
        <authorList>
            <person name="Mural R.J."/>
            <person name="Li P.W."/>
            <person name="Adams M.D."/>
            <person name="Amanatides P.G."/>
            <person name="Baden-Tillson H."/>
            <person name="Barnstead M."/>
            <person name="Chin S.H."/>
            <person name="Dew I."/>
            <person name="Evans C.A."/>
            <person name="Ferriera S."/>
            <person name="Flanigan M."/>
            <person name="Fosler C."/>
            <person name="Glodek A."/>
            <person name="Gu Z."/>
            <person name="Holt R.A."/>
            <person name="Jennings D."/>
            <person name="Kraft C.L."/>
            <person name="Lu F."/>
            <person name="Nguyen T."/>
            <person name="Nusskern D.R."/>
            <person name="Pfannkoch C.M."/>
            <person name="Sitter C."/>
            <person name="Sutton G.G."/>
            <person name="Venter J.C."/>
            <person name="Wang Z."/>
            <person name="Woodage T."/>
            <person name="Zheng X.H."/>
            <person name="Zhong F."/>
        </authorList>
    </citation>
    <scope>NUCLEOTIDE SEQUENCE [LARGE SCALE GENOMIC DNA]</scope>
    <source>
        <strain>BN</strain>
        <strain evidence="2">Sprague-Dawley</strain>
    </source>
</reference>
<dbReference type="AlphaFoldDB" id="A6JFD4"/>
<name>A6JFD4_RAT</name>
<proteinExistence type="predicted"/>
<organism evidence="1 2">
    <name type="scientific">Rattus norvegicus</name>
    <name type="common">Rat</name>
    <dbReference type="NCBI Taxonomy" id="10116"/>
    <lineage>
        <taxon>Eukaryota</taxon>
        <taxon>Metazoa</taxon>
        <taxon>Chordata</taxon>
        <taxon>Craniata</taxon>
        <taxon>Vertebrata</taxon>
        <taxon>Euteleostomi</taxon>
        <taxon>Mammalia</taxon>
        <taxon>Eutheria</taxon>
        <taxon>Euarchontoglires</taxon>
        <taxon>Glires</taxon>
        <taxon>Rodentia</taxon>
        <taxon>Myomorpha</taxon>
        <taxon>Muroidea</taxon>
        <taxon>Muridae</taxon>
        <taxon>Murinae</taxon>
        <taxon>Rattus</taxon>
    </lineage>
</organism>
<protein>
    <submittedName>
        <fullName evidence="1">RCG30496</fullName>
    </submittedName>
</protein>